<dbReference type="InterPro" id="IPR002067">
    <property type="entry name" value="MCP"/>
</dbReference>
<evidence type="ECO:0000313" key="13">
    <source>
        <dbReference type="Proteomes" id="UP000042958"/>
    </source>
</evidence>
<keyword evidence="4 10" id="KW-0812">Transmembrane</keyword>
<dbReference type="PRINTS" id="PR00926">
    <property type="entry name" value="MITOCARRIER"/>
</dbReference>
<dbReference type="GO" id="GO:0055085">
    <property type="term" value="P:transmembrane transport"/>
    <property type="evidence" value="ECO:0007669"/>
    <property type="project" value="InterPro"/>
</dbReference>
<dbReference type="PANTHER" id="PTHR45618">
    <property type="entry name" value="MITOCHONDRIAL DICARBOXYLATE CARRIER-RELATED"/>
    <property type="match status" value="1"/>
</dbReference>
<dbReference type="OrthoDB" id="448427at2759"/>
<evidence type="ECO:0000313" key="12">
    <source>
        <dbReference type="EMBL" id="CEJ58953.1"/>
    </source>
</evidence>
<gene>
    <name evidence="12" type="ORF">PMG11_07592</name>
</gene>
<evidence type="ECO:0000256" key="11">
    <source>
        <dbReference type="RuleBase" id="RU000488"/>
    </source>
</evidence>
<dbReference type="SUPFAM" id="SSF103506">
    <property type="entry name" value="Mitochondrial carrier"/>
    <property type="match status" value="1"/>
</dbReference>
<name>A0A0F7TQB8_PENBI</name>
<evidence type="ECO:0000256" key="9">
    <source>
        <dbReference type="ARBA" id="ARBA00023136"/>
    </source>
</evidence>
<keyword evidence="9 10" id="KW-0472">Membrane</keyword>
<sequence>MASTKIAPSPAPQISPASTKHADIIYPRWFGGSASCMAVMVSHPFDLIKVRMQTVADGAKQSSVRTGIQIIHNEGVRGLYHGLSAGLMRSLTYGASRIALYEELKQSANKSEKLITTPMLTMMAAASGFVGAIFGTPSDIANIRMQNDRSLPIQDRRKYKHVLDAWVQMKRHEGWRAFAQGLWPNCFRCGIMTASQLASYDTFKDILQRWSSFGEESPVIHISASLLASFVATSISSPMDVIRTQLMSSPTRVSVLRIVANLTLSEGYRWVFRGWTPSFVRLGPQTIATLVALEQHKRIYRLLKTGGDQS</sequence>
<feature type="repeat" description="Solcar" evidence="10">
    <location>
        <begin position="115"/>
        <end position="206"/>
    </location>
</feature>
<protein>
    <submittedName>
        <fullName evidence="12">Uncharacterized protein</fullName>
    </submittedName>
</protein>
<dbReference type="Proteomes" id="UP000042958">
    <property type="component" value="Unassembled WGS sequence"/>
</dbReference>
<accession>A0A0F7TQB8</accession>
<keyword evidence="8" id="KW-0496">Mitochondrion</keyword>
<evidence type="ECO:0000256" key="4">
    <source>
        <dbReference type="ARBA" id="ARBA00022692"/>
    </source>
</evidence>
<evidence type="ECO:0000256" key="8">
    <source>
        <dbReference type="ARBA" id="ARBA00023128"/>
    </source>
</evidence>
<proteinExistence type="inferred from homology"/>
<evidence type="ECO:0000256" key="2">
    <source>
        <dbReference type="ARBA" id="ARBA00006375"/>
    </source>
</evidence>
<feature type="repeat" description="Solcar" evidence="10">
    <location>
        <begin position="22"/>
        <end position="107"/>
    </location>
</feature>
<comment type="subcellular location">
    <subcellularLocation>
        <location evidence="1">Mitochondrion inner membrane</location>
        <topology evidence="1">Multi-pass membrane protein</topology>
    </subcellularLocation>
</comment>
<dbReference type="Pfam" id="PF00153">
    <property type="entry name" value="Mito_carr"/>
    <property type="match status" value="3"/>
</dbReference>
<keyword evidence="5" id="KW-0677">Repeat</keyword>
<feature type="repeat" description="Solcar" evidence="10">
    <location>
        <begin position="216"/>
        <end position="299"/>
    </location>
</feature>
<evidence type="ECO:0000256" key="10">
    <source>
        <dbReference type="PROSITE-ProRule" id="PRU00282"/>
    </source>
</evidence>
<keyword evidence="7" id="KW-1133">Transmembrane helix</keyword>
<dbReference type="InterPro" id="IPR018108">
    <property type="entry name" value="MCP_transmembrane"/>
</dbReference>
<keyword evidence="6" id="KW-0999">Mitochondrion inner membrane</keyword>
<evidence type="ECO:0000256" key="7">
    <source>
        <dbReference type="ARBA" id="ARBA00022989"/>
    </source>
</evidence>
<dbReference type="GO" id="GO:0005743">
    <property type="term" value="C:mitochondrial inner membrane"/>
    <property type="evidence" value="ECO:0007669"/>
    <property type="project" value="UniProtKB-SubCell"/>
</dbReference>
<comment type="similarity">
    <text evidence="2 11">Belongs to the mitochondrial carrier (TC 2.A.29) family.</text>
</comment>
<evidence type="ECO:0000256" key="6">
    <source>
        <dbReference type="ARBA" id="ARBA00022792"/>
    </source>
</evidence>
<dbReference type="PROSITE" id="PS50920">
    <property type="entry name" value="SOLCAR"/>
    <property type="match status" value="3"/>
</dbReference>
<evidence type="ECO:0000256" key="1">
    <source>
        <dbReference type="ARBA" id="ARBA00004448"/>
    </source>
</evidence>
<reference evidence="13" key="1">
    <citation type="journal article" date="2015" name="Genome Announc.">
        <title>Draft genome sequence of the fungus Penicillium brasilianum MG11.</title>
        <authorList>
            <person name="Horn F."/>
            <person name="Linde J."/>
            <person name="Mattern D.J."/>
            <person name="Walther G."/>
            <person name="Guthke R."/>
            <person name="Brakhage A.A."/>
            <person name="Valiante V."/>
        </authorList>
    </citation>
    <scope>NUCLEOTIDE SEQUENCE [LARGE SCALE GENOMIC DNA]</scope>
    <source>
        <strain evidence="13">MG11</strain>
    </source>
</reference>
<keyword evidence="13" id="KW-1185">Reference proteome</keyword>
<dbReference type="Gene3D" id="1.50.40.10">
    <property type="entry name" value="Mitochondrial carrier domain"/>
    <property type="match status" value="1"/>
</dbReference>
<dbReference type="EMBL" id="CDHK01000006">
    <property type="protein sequence ID" value="CEJ58953.1"/>
    <property type="molecule type" value="Genomic_DNA"/>
</dbReference>
<evidence type="ECO:0000256" key="3">
    <source>
        <dbReference type="ARBA" id="ARBA00022448"/>
    </source>
</evidence>
<dbReference type="STRING" id="104259.A0A0F7TQB8"/>
<dbReference type="InterPro" id="IPR050391">
    <property type="entry name" value="Mito_Metabolite_Transporter"/>
</dbReference>
<dbReference type="AlphaFoldDB" id="A0A0F7TQB8"/>
<organism evidence="12 13">
    <name type="scientific">Penicillium brasilianum</name>
    <dbReference type="NCBI Taxonomy" id="104259"/>
    <lineage>
        <taxon>Eukaryota</taxon>
        <taxon>Fungi</taxon>
        <taxon>Dikarya</taxon>
        <taxon>Ascomycota</taxon>
        <taxon>Pezizomycotina</taxon>
        <taxon>Eurotiomycetes</taxon>
        <taxon>Eurotiomycetidae</taxon>
        <taxon>Eurotiales</taxon>
        <taxon>Aspergillaceae</taxon>
        <taxon>Penicillium</taxon>
    </lineage>
</organism>
<dbReference type="InterPro" id="IPR023395">
    <property type="entry name" value="MCP_dom_sf"/>
</dbReference>
<keyword evidence="3 11" id="KW-0813">Transport</keyword>
<evidence type="ECO:0000256" key="5">
    <source>
        <dbReference type="ARBA" id="ARBA00022737"/>
    </source>
</evidence>